<gene>
    <name evidence="2" type="ORF">CIG21_01180</name>
    <name evidence="3" type="ORF">CKJ81_07570</name>
</gene>
<evidence type="ECO:0000313" key="4">
    <source>
        <dbReference type="Proteomes" id="UP000215771"/>
    </source>
</evidence>
<reference evidence="2 4" key="2">
    <citation type="submission" date="2017-08" db="EMBL/GenBank/DDBJ databases">
        <authorList>
            <person name="de Groot N.N."/>
        </authorList>
    </citation>
    <scope>NUCLEOTIDE SEQUENCE [LARGE SCALE GENOMIC DNA]</scope>
    <source>
        <strain evidence="2 4">NBT06-6</strain>
    </source>
</reference>
<dbReference type="AlphaFoldDB" id="A0A269PH46"/>
<dbReference type="Pfam" id="PF01906">
    <property type="entry name" value="YbjQ_1"/>
    <property type="match status" value="1"/>
</dbReference>
<dbReference type="InterPro" id="IPR035439">
    <property type="entry name" value="UPF0145_dom_sf"/>
</dbReference>
<dbReference type="RefSeq" id="WP_095275276.1">
    <property type="nucleotide sequence ID" value="NZ_CP047655.1"/>
</dbReference>
<evidence type="ECO:0000313" key="5">
    <source>
        <dbReference type="Proteomes" id="UP000218281"/>
    </source>
</evidence>
<dbReference type="Proteomes" id="UP000215771">
    <property type="component" value="Unassembled WGS sequence"/>
</dbReference>
<dbReference type="Proteomes" id="UP000218281">
    <property type="component" value="Unassembled WGS sequence"/>
</dbReference>
<sequence length="97" mass="10242">MILTTTPTVEGRTISEYMRVIGGETVIGINLYRSMSAGYNRPVEIAQARDAALNELWKRGEELGADGVISVAIDYEPLGPDGGAMLVSATGTAVKLA</sequence>
<reference evidence="3 5" key="1">
    <citation type="submission" date="2017-08" db="EMBL/GenBank/DDBJ databases">
        <title>Whole genome sequences of 6 clinical strains closest to Corynebacterium imitans.</title>
        <authorList>
            <person name="Bernier A.-M."/>
            <person name="Burdz T."/>
            <person name="Bernard K."/>
        </authorList>
    </citation>
    <scope>NUCLEOTIDE SEQUENCE [LARGE SCALE GENOMIC DNA]</scope>
    <source>
        <strain evidence="3 5">NML93-0607</strain>
    </source>
</reference>
<dbReference type="EMBL" id="NQMQ01000001">
    <property type="protein sequence ID" value="PAJ71364.1"/>
    <property type="molecule type" value="Genomic_DNA"/>
</dbReference>
<evidence type="ECO:0000313" key="3">
    <source>
        <dbReference type="EMBL" id="PAT05707.1"/>
    </source>
</evidence>
<name>A0A269PH46_9CORY</name>
<dbReference type="EMBL" id="NSGO01000007">
    <property type="protein sequence ID" value="PAT05707.1"/>
    <property type="molecule type" value="Genomic_DNA"/>
</dbReference>
<accession>A0A269PH46</accession>
<proteinExistence type="inferred from homology"/>
<comment type="similarity">
    <text evidence="1">Belongs to the UPF0145 family.</text>
</comment>
<dbReference type="InterPro" id="IPR002765">
    <property type="entry name" value="UPF0145_YbjQ-like"/>
</dbReference>
<evidence type="ECO:0000256" key="1">
    <source>
        <dbReference type="ARBA" id="ARBA00010751"/>
    </source>
</evidence>
<organism evidence="2 4">
    <name type="scientific">Corynebacterium hadale</name>
    <dbReference type="NCBI Taxonomy" id="2026255"/>
    <lineage>
        <taxon>Bacteria</taxon>
        <taxon>Bacillati</taxon>
        <taxon>Actinomycetota</taxon>
        <taxon>Actinomycetes</taxon>
        <taxon>Mycobacteriales</taxon>
        <taxon>Corynebacteriaceae</taxon>
        <taxon>Corynebacterium</taxon>
    </lineage>
</organism>
<dbReference type="PANTHER" id="PTHR34068">
    <property type="entry name" value="UPF0145 PROTEIN YBJQ"/>
    <property type="match status" value="1"/>
</dbReference>
<keyword evidence="5" id="KW-1185">Reference proteome</keyword>
<protein>
    <submittedName>
        <fullName evidence="2">Uncharacterized protein</fullName>
    </submittedName>
</protein>
<comment type="caution">
    <text evidence="2">The sequence shown here is derived from an EMBL/GenBank/DDBJ whole genome shotgun (WGS) entry which is preliminary data.</text>
</comment>
<dbReference type="SUPFAM" id="SSF117782">
    <property type="entry name" value="YbjQ-like"/>
    <property type="match status" value="1"/>
</dbReference>
<evidence type="ECO:0000313" key="2">
    <source>
        <dbReference type="EMBL" id="PAJ71364.1"/>
    </source>
</evidence>
<dbReference type="PANTHER" id="PTHR34068:SF1">
    <property type="entry name" value="UPF0145 PROTEIN YBJQ"/>
    <property type="match status" value="1"/>
</dbReference>
<dbReference type="Gene3D" id="3.30.110.70">
    <property type="entry name" value="Hypothetical protein apc22750. Chain B"/>
    <property type="match status" value="1"/>
</dbReference>